<accession>A0ABU9LRT5</accession>
<evidence type="ECO:0000313" key="1">
    <source>
        <dbReference type="EMBL" id="MEL5993402.1"/>
    </source>
</evidence>
<protein>
    <submittedName>
        <fullName evidence="1">Uncharacterized protein</fullName>
    </submittedName>
</protein>
<dbReference type="Proteomes" id="UP001479606">
    <property type="component" value="Unassembled WGS sequence"/>
</dbReference>
<proteinExistence type="predicted"/>
<sequence>MMEDTAAFQAEVETWLHEILTSEKPLGGISAYRFGLGEVEEGYVLYLAGSKFYDEEDDEWAANPPEFLAAKELIISGDEEREWYWILLEVIYVLGRVLRKMPVQTSFLGGTIPVYTGFESGDLYRIK</sequence>
<comment type="caution">
    <text evidence="1">The sequence shown here is derived from an EMBL/GenBank/DDBJ whole genome shotgun (WGS) entry which is preliminary data.</text>
</comment>
<name>A0ABU9LRT5_9BACT</name>
<evidence type="ECO:0000313" key="2">
    <source>
        <dbReference type="Proteomes" id="UP001479606"/>
    </source>
</evidence>
<keyword evidence="2" id="KW-1185">Reference proteome</keyword>
<organism evidence="1 2">
    <name type="scientific">Hymenobacter segetis</name>
    <dbReference type="NCBI Taxonomy" id="2025509"/>
    <lineage>
        <taxon>Bacteria</taxon>
        <taxon>Pseudomonadati</taxon>
        <taxon>Bacteroidota</taxon>
        <taxon>Cytophagia</taxon>
        <taxon>Cytophagales</taxon>
        <taxon>Hymenobacteraceae</taxon>
        <taxon>Hymenobacter</taxon>
    </lineage>
</organism>
<gene>
    <name evidence="1" type="ORF">AAFH49_04225</name>
</gene>
<dbReference type="RefSeq" id="WP_342296246.1">
    <property type="nucleotide sequence ID" value="NZ_JBCEVZ010000006.1"/>
</dbReference>
<reference evidence="1 2" key="1">
    <citation type="journal article" date="2018" name="Arch. Microbiol.">
        <title>Hymenobacter segetis sp. nov., isolated from soil.</title>
        <authorList>
            <person name="Ten L.N."/>
            <person name="Lim S.J."/>
            <person name="Kim B.O."/>
            <person name="Kang I.K."/>
            <person name="Jung H.Y."/>
        </authorList>
    </citation>
    <scope>NUCLEOTIDE SEQUENCE [LARGE SCALE GENOMIC DNA]</scope>
    <source>
        <strain evidence="1 2">S7-3-11</strain>
    </source>
</reference>
<dbReference type="EMBL" id="JBCEVZ010000006">
    <property type="protein sequence ID" value="MEL5993402.1"/>
    <property type="molecule type" value="Genomic_DNA"/>
</dbReference>